<name>A0A9P8EPD5_AURME</name>
<feature type="compositionally biased region" description="Basic and acidic residues" evidence="1">
    <location>
        <begin position="116"/>
        <end position="180"/>
    </location>
</feature>
<evidence type="ECO:0000259" key="2">
    <source>
        <dbReference type="Pfam" id="PF26118"/>
    </source>
</evidence>
<dbReference type="PANTHER" id="PTHR45691:SF18">
    <property type="entry name" value="FH2 DOMAIN-CONTAINING 1"/>
    <property type="match status" value="1"/>
</dbReference>
<feature type="compositionally biased region" description="Basic and acidic residues" evidence="1">
    <location>
        <begin position="411"/>
        <end position="435"/>
    </location>
</feature>
<dbReference type="OrthoDB" id="438641at2759"/>
<evidence type="ECO:0000256" key="1">
    <source>
        <dbReference type="SAM" id="MobiDB-lite"/>
    </source>
</evidence>
<sequence length="976" mass="113262">MSRRYPVADVYDDRDRDPYARPRPARNYDDIEVDINRIRYADRPETVVSDRRSTRGPKLPDFFHDDYGRTNAGPLVVKNREVDDYADYVARREVDTVSRRGGERVERDELVIRDRRAELPPRERPPPSRDPRDVEREEIIFRRGEREQSRPPRPRDRGEVEETDILIRRREQERERDPEPPRGPPADIVFRRGAGERRPPPRSEAARSEVADEEIIFRHEERRSPPPPARSVRNVEREEISIRERERSLPPPRRRSPGPLAREREEWLFRRREPSPPPPPRDEREEIIIRRREHEHPSPPPPARDDMEEIIIRRRDRSVPREPSPEPVREPTPEPPPPPPPEPIVRPPIIQEIITHHRHIDHGIERARSPEPVPSPPPAPPSPPPAPKDESLEIEIRRRNNRNGGYDENITFEREVSRPARPREPEMERNVELTRSRSVSAPQRRYDDEIAAEAEYYNRKALERSYMGEAYNGATRDWGLVDIPPGTRRVQMDGLGGARQDITWQQYNGSRRSKFYTADEEFVTDFGPGGPAPERKEEKRKPTKDMWTEVAKDLVIKEAIEEMGYQYEDSEHFFYVMEYLKYEDVLQLVELTEDIRRERRDRIREIEWEREQLERLPPPKPRSPPAKPRSKYDERIYEREVIYDSKRSGSIESRNPLILFNVKYATNESIDKALCFFGVGFYKLVVHPSNIMILPQGHELMPKAFSTYSEPASKSIWDWKEDAKEAMTRGEYTKAMVQYSNAIECWSKTKDSSDVSGALRYRRSIAAMRAGHHDLSISDALTSLVGRSDKDFQEGGRKFLYQAACAAYQKHNFPLGAKSARSAPEVSPDERASTFVDLTEILANPFQAQRLLALHGNPSYETPRRLPVVDGQAIIDSLQVKDIIDYNSFSYEEQSSRHPTGQPQPTNQSADLSYVETGILIASAHYALPKSKDSAQSGEDQEEEAEVYLGLAKQMYLLMNGTVQGWEEMLQVWDGA</sequence>
<feature type="non-terminal residue" evidence="3">
    <location>
        <position position="976"/>
    </location>
</feature>
<dbReference type="SUPFAM" id="SSF48452">
    <property type="entry name" value="TPR-like"/>
    <property type="match status" value="1"/>
</dbReference>
<evidence type="ECO:0000313" key="3">
    <source>
        <dbReference type="EMBL" id="KAG9695458.1"/>
    </source>
</evidence>
<feature type="compositionally biased region" description="Basic and acidic residues" evidence="1">
    <location>
        <begin position="189"/>
        <end position="224"/>
    </location>
</feature>
<feature type="compositionally biased region" description="Basic and acidic residues" evidence="1">
    <location>
        <begin position="233"/>
        <end position="248"/>
    </location>
</feature>
<evidence type="ECO:0000313" key="4">
    <source>
        <dbReference type="Proteomes" id="UP000779574"/>
    </source>
</evidence>
<feature type="compositionally biased region" description="Basic and acidic residues" evidence="1">
    <location>
        <begin position="261"/>
        <end position="297"/>
    </location>
</feature>
<feature type="compositionally biased region" description="Pro residues" evidence="1">
    <location>
        <begin position="371"/>
        <end position="386"/>
    </location>
</feature>
<dbReference type="Gene3D" id="1.25.40.10">
    <property type="entry name" value="Tetratricopeptide repeat domain"/>
    <property type="match status" value="1"/>
</dbReference>
<dbReference type="AlphaFoldDB" id="A0A9P8EPD5"/>
<dbReference type="InterPro" id="IPR058348">
    <property type="entry name" value="DUF8035"/>
</dbReference>
<feature type="domain" description="DUF8035" evidence="2">
    <location>
        <begin position="544"/>
        <end position="598"/>
    </location>
</feature>
<accession>A0A9P8EPD5</accession>
<gene>
    <name evidence="3" type="ORF">KCU76_g4466</name>
</gene>
<dbReference type="EMBL" id="JAHFXF010000130">
    <property type="protein sequence ID" value="KAG9695458.1"/>
    <property type="molecule type" value="Genomic_DNA"/>
</dbReference>
<dbReference type="Pfam" id="PF26118">
    <property type="entry name" value="DUF8035"/>
    <property type="match status" value="1"/>
</dbReference>
<feature type="region of interest" description="Disordered" evidence="1">
    <location>
        <begin position="116"/>
        <end position="444"/>
    </location>
</feature>
<dbReference type="Proteomes" id="UP000779574">
    <property type="component" value="Unassembled WGS sequence"/>
</dbReference>
<proteinExistence type="predicted"/>
<reference evidence="3" key="1">
    <citation type="journal article" date="2021" name="J Fungi (Basel)">
        <title>Virulence traits and population genomics of the black yeast Aureobasidium melanogenum.</title>
        <authorList>
            <person name="Cernosa A."/>
            <person name="Sun X."/>
            <person name="Gostincar C."/>
            <person name="Fang C."/>
            <person name="Gunde-Cimerman N."/>
            <person name="Song Z."/>
        </authorList>
    </citation>
    <scope>NUCLEOTIDE SEQUENCE</scope>
    <source>
        <strain evidence="3">EXF-9911</strain>
    </source>
</reference>
<feature type="compositionally biased region" description="Basic and acidic residues" evidence="1">
    <location>
        <begin position="387"/>
        <end position="398"/>
    </location>
</feature>
<dbReference type="GO" id="GO:0005884">
    <property type="term" value="C:actin filament"/>
    <property type="evidence" value="ECO:0007669"/>
    <property type="project" value="TreeGrafter"/>
</dbReference>
<feature type="compositionally biased region" description="Basic and acidic residues" evidence="1">
    <location>
        <begin position="11"/>
        <end position="26"/>
    </location>
</feature>
<dbReference type="PANTHER" id="PTHR45691">
    <property type="entry name" value="PROTEIN DIAPHANOUS"/>
    <property type="match status" value="1"/>
</dbReference>
<dbReference type="InterPro" id="IPR051412">
    <property type="entry name" value="Formin_Homology_Diaphanous_sf"/>
</dbReference>
<feature type="compositionally biased region" description="Basic and acidic residues" evidence="1">
    <location>
        <begin position="310"/>
        <end position="332"/>
    </location>
</feature>
<feature type="compositionally biased region" description="Basic and acidic residues" evidence="1">
    <location>
        <begin position="533"/>
        <end position="544"/>
    </location>
</feature>
<feature type="region of interest" description="Disordered" evidence="1">
    <location>
        <begin position="523"/>
        <end position="544"/>
    </location>
</feature>
<organism evidence="3 4">
    <name type="scientific">Aureobasidium melanogenum</name>
    <name type="common">Aureobasidium pullulans var. melanogenum</name>
    <dbReference type="NCBI Taxonomy" id="46634"/>
    <lineage>
        <taxon>Eukaryota</taxon>
        <taxon>Fungi</taxon>
        <taxon>Dikarya</taxon>
        <taxon>Ascomycota</taxon>
        <taxon>Pezizomycotina</taxon>
        <taxon>Dothideomycetes</taxon>
        <taxon>Dothideomycetidae</taxon>
        <taxon>Dothideales</taxon>
        <taxon>Saccotheciaceae</taxon>
        <taxon>Aureobasidium</taxon>
    </lineage>
</organism>
<dbReference type="GO" id="GO:0030041">
    <property type="term" value="P:actin filament polymerization"/>
    <property type="evidence" value="ECO:0007669"/>
    <property type="project" value="TreeGrafter"/>
</dbReference>
<feature type="region of interest" description="Disordered" evidence="1">
    <location>
        <begin position="1"/>
        <end position="26"/>
    </location>
</feature>
<protein>
    <recommendedName>
        <fullName evidence="2">DUF8035 domain-containing protein</fullName>
    </recommendedName>
</protein>
<comment type="caution">
    <text evidence="3">The sequence shown here is derived from an EMBL/GenBank/DDBJ whole genome shotgun (WGS) entry which is preliminary data.</text>
</comment>
<dbReference type="InterPro" id="IPR011990">
    <property type="entry name" value="TPR-like_helical_dom_sf"/>
</dbReference>
<reference evidence="3" key="2">
    <citation type="submission" date="2021-08" db="EMBL/GenBank/DDBJ databases">
        <authorList>
            <person name="Gostincar C."/>
            <person name="Sun X."/>
            <person name="Song Z."/>
            <person name="Gunde-Cimerman N."/>
        </authorList>
    </citation>
    <scope>NUCLEOTIDE SEQUENCE</scope>
    <source>
        <strain evidence="3">EXF-9911</strain>
    </source>
</reference>
<feature type="compositionally biased region" description="Pro residues" evidence="1">
    <location>
        <begin position="333"/>
        <end position="346"/>
    </location>
</feature>